<reference evidence="1" key="1">
    <citation type="submission" date="2019-10" db="EMBL/GenBank/DDBJ databases">
        <authorList>
            <consortium name="DOE Joint Genome Institute"/>
            <person name="Kuo A."/>
            <person name="Miyauchi S."/>
            <person name="Kiss E."/>
            <person name="Drula E."/>
            <person name="Kohler A."/>
            <person name="Sanchez-Garcia M."/>
            <person name="Andreopoulos B."/>
            <person name="Barry K.W."/>
            <person name="Bonito G."/>
            <person name="Buee M."/>
            <person name="Carver A."/>
            <person name="Chen C."/>
            <person name="Cichocki N."/>
            <person name="Clum A."/>
            <person name="Culley D."/>
            <person name="Crous P.W."/>
            <person name="Fauchery L."/>
            <person name="Girlanda M."/>
            <person name="Hayes R."/>
            <person name="Keri Z."/>
            <person name="Labutti K."/>
            <person name="Lipzen A."/>
            <person name="Lombard V."/>
            <person name="Magnuson J."/>
            <person name="Maillard F."/>
            <person name="Morin E."/>
            <person name="Murat C."/>
            <person name="Nolan M."/>
            <person name="Ohm R."/>
            <person name="Pangilinan J."/>
            <person name="Pereira M."/>
            <person name="Perotto S."/>
            <person name="Peter M."/>
            <person name="Riley R."/>
            <person name="Sitrit Y."/>
            <person name="Stielow B."/>
            <person name="Szollosi G."/>
            <person name="Zifcakova L."/>
            <person name="Stursova M."/>
            <person name="Spatafora J.W."/>
            <person name="Tedersoo L."/>
            <person name="Vaario L.-M."/>
            <person name="Yamada A."/>
            <person name="Yan M."/>
            <person name="Wang P."/>
            <person name="Xu J."/>
            <person name="Bruns T."/>
            <person name="Baldrian P."/>
            <person name="Vilgalys R."/>
            <person name="Henrissat B."/>
            <person name="Grigoriev I.V."/>
            <person name="Hibbett D."/>
            <person name="Nagy L.G."/>
            <person name="Martin F.M."/>
        </authorList>
    </citation>
    <scope>NUCLEOTIDE SEQUENCE</scope>
    <source>
        <strain evidence="1">P2</strain>
    </source>
</reference>
<keyword evidence="2" id="KW-1185">Reference proteome</keyword>
<dbReference type="EMBL" id="MU118360">
    <property type="protein sequence ID" value="KAF9642776.1"/>
    <property type="molecule type" value="Genomic_DNA"/>
</dbReference>
<name>A0ACB6YZH1_THEGA</name>
<proteinExistence type="predicted"/>
<gene>
    <name evidence="1" type="ORF">BDM02DRAFT_1938756</name>
</gene>
<evidence type="ECO:0000313" key="1">
    <source>
        <dbReference type="EMBL" id="KAF9642776.1"/>
    </source>
</evidence>
<dbReference type="Proteomes" id="UP000886501">
    <property type="component" value="Unassembled WGS sequence"/>
</dbReference>
<sequence length="99" mass="11264">MRFRSRISQSLIHIAQRPLLPLSRAEYTRSHHTDLREKSSTLLCSVIWVPHYLLTTGRQDAATLVRHQNPCPLTHLRLGRQGGTCGRLRVSILRGAESI</sequence>
<accession>A0ACB6YZH1</accession>
<protein>
    <submittedName>
        <fullName evidence="1">Uncharacterized protein</fullName>
    </submittedName>
</protein>
<evidence type="ECO:0000313" key="2">
    <source>
        <dbReference type="Proteomes" id="UP000886501"/>
    </source>
</evidence>
<reference evidence="1" key="2">
    <citation type="journal article" date="2020" name="Nat. Commun.">
        <title>Large-scale genome sequencing of mycorrhizal fungi provides insights into the early evolution of symbiotic traits.</title>
        <authorList>
            <person name="Miyauchi S."/>
            <person name="Kiss E."/>
            <person name="Kuo A."/>
            <person name="Drula E."/>
            <person name="Kohler A."/>
            <person name="Sanchez-Garcia M."/>
            <person name="Morin E."/>
            <person name="Andreopoulos B."/>
            <person name="Barry K.W."/>
            <person name="Bonito G."/>
            <person name="Buee M."/>
            <person name="Carver A."/>
            <person name="Chen C."/>
            <person name="Cichocki N."/>
            <person name="Clum A."/>
            <person name="Culley D."/>
            <person name="Crous P.W."/>
            <person name="Fauchery L."/>
            <person name="Girlanda M."/>
            <person name="Hayes R.D."/>
            <person name="Keri Z."/>
            <person name="LaButti K."/>
            <person name="Lipzen A."/>
            <person name="Lombard V."/>
            <person name="Magnuson J."/>
            <person name="Maillard F."/>
            <person name="Murat C."/>
            <person name="Nolan M."/>
            <person name="Ohm R.A."/>
            <person name="Pangilinan J."/>
            <person name="Pereira M.F."/>
            <person name="Perotto S."/>
            <person name="Peter M."/>
            <person name="Pfister S."/>
            <person name="Riley R."/>
            <person name="Sitrit Y."/>
            <person name="Stielow J.B."/>
            <person name="Szollosi G."/>
            <person name="Zifcakova L."/>
            <person name="Stursova M."/>
            <person name="Spatafora J.W."/>
            <person name="Tedersoo L."/>
            <person name="Vaario L.M."/>
            <person name="Yamada A."/>
            <person name="Yan M."/>
            <person name="Wang P."/>
            <person name="Xu J."/>
            <person name="Bruns T."/>
            <person name="Baldrian P."/>
            <person name="Vilgalys R."/>
            <person name="Dunand C."/>
            <person name="Henrissat B."/>
            <person name="Grigoriev I.V."/>
            <person name="Hibbett D."/>
            <person name="Nagy L.G."/>
            <person name="Martin F.M."/>
        </authorList>
    </citation>
    <scope>NUCLEOTIDE SEQUENCE</scope>
    <source>
        <strain evidence="1">P2</strain>
    </source>
</reference>
<organism evidence="1 2">
    <name type="scientific">Thelephora ganbajun</name>
    <name type="common">Ganba fungus</name>
    <dbReference type="NCBI Taxonomy" id="370292"/>
    <lineage>
        <taxon>Eukaryota</taxon>
        <taxon>Fungi</taxon>
        <taxon>Dikarya</taxon>
        <taxon>Basidiomycota</taxon>
        <taxon>Agaricomycotina</taxon>
        <taxon>Agaricomycetes</taxon>
        <taxon>Thelephorales</taxon>
        <taxon>Thelephoraceae</taxon>
        <taxon>Thelephora</taxon>
    </lineage>
</organism>
<comment type="caution">
    <text evidence="1">The sequence shown here is derived from an EMBL/GenBank/DDBJ whole genome shotgun (WGS) entry which is preliminary data.</text>
</comment>